<proteinExistence type="inferred from homology"/>
<sequence>MAVSLDDKLLGEKAHYYCSSSEDEGESENLAGGPDKGLQEPPMNELKEYATNTGPKGVINDFRRYKQLENEKREEQELERLDVLKKIQLTCRSELDDKKEKEKDEQFELNLEDLLEDEFLKEYRQKRIEEMRKRLENVPRFGKVIALTKENFLDNIDKEDPSVKIVIHLYEDDIPGCEAMNGCLQCLAKEYQSVKFCLIKASSAKLSTYFSSFGVPAILVYKNRELIGNFIRLTDEFGDDFYATDVEDFLISHGVLPDKEVDKAIIRCGGGHVNDTDSDLDLD</sequence>
<dbReference type="EMBL" id="CAJFCJ010000019">
    <property type="protein sequence ID" value="CAD5123539.1"/>
    <property type="molecule type" value="Genomic_DNA"/>
</dbReference>
<dbReference type="AlphaFoldDB" id="A0A7I8W4R8"/>
<evidence type="ECO:0000256" key="3">
    <source>
        <dbReference type="SAM" id="MobiDB-lite"/>
    </source>
</evidence>
<dbReference type="InterPro" id="IPR023196">
    <property type="entry name" value="Phosducin_N_dom_sf"/>
</dbReference>
<keyword evidence="2" id="KW-0597">Phosphoprotein</keyword>
<dbReference type="InterPro" id="IPR051499">
    <property type="entry name" value="Phosducin-like_reg"/>
</dbReference>
<dbReference type="Pfam" id="PF02114">
    <property type="entry name" value="Phosducin"/>
    <property type="match status" value="1"/>
</dbReference>
<dbReference type="InterPro" id="IPR024253">
    <property type="entry name" value="Phosducin_thioredoxin-like_dom"/>
</dbReference>
<dbReference type="PRINTS" id="PR00677">
    <property type="entry name" value="PHOSDUCIN"/>
</dbReference>
<dbReference type="PANTHER" id="PTHR46052:SF1">
    <property type="entry name" value="PHOSDUCIN-LIKE PROTEIN"/>
    <property type="match status" value="1"/>
</dbReference>
<feature type="region of interest" description="Disordered" evidence="3">
    <location>
        <begin position="17"/>
        <end position="42"/>
    </location>
</feature>
<evidence type="ECO:0000313" key="6">
    <source>
        <dbReference type="Proteomes" id="UP000549394"/>
    </source>
</evidence>
<evidence type="ECO:0000313" key="5">
    <source>
        <dbReference type="EMBL" id="CAD5123539.1"/>
    </source>
</evidence>
<gene>
    <name evidence="5" type="ORF">DGYR_LOCUS11212</name>
</gene>
<dbReference type="SUPFAM" id="SSF52833">
    <property type="entry name" value="Thioredoxin-like"/>
    <property type="match status" value="1"/>
</dbReference>
<dbReference type="GO" id="GO:0008277">
    <property type="term" value="P:regulation of G protein-coupled receptor signaling pathway"/>
    <property type="evidence" value="ECO:0007669"/>
    <property type="project" value="InterPro"/>
</dbReference>
<evidence type="ECO:0000259" key="4">
    <source>
        <dbReference type="Pfam" id="PF02114"/>
    </source>
</evidence>
<accession>A0A7I8W4R8</accession>
<organism evidence="5 6">
    <name type="scientific">Dimorphilus gyrociliatus</name>
    <dbReference type="NCBI Taxonomy" id="2664684"/>
    <lineage>
        <taxon>Eukaryota</taxon>
        <taxon>Metazoa</taxon>
        <taxon>Spiralia</taxon>
        <taxon>Lophotrochozoa</taxon>
        <taxon>Annelida</taxon>
        <taxon>Polychaeta</taxon>
        <taxon>Polychaeta incertae sedis</taxon>
        <taxon>Dinophilidae</taxon>
        <taxon>Dimorphilus</taxon>
    </lineage>
</organism>
<keyword evidence="6" id="KW-1185">Reference proteome</keyword>
<dbReference type="OrthoDB" id="70588at2759"/>
<dbReference type="InterPro" id="IPR001200">
    <property type="entry name" value="Phosducin"/>
</dbReference>
<feature type="domain" description="Phosducin" evidence="4">
    <location>
        <begin position="48"/>
        <end position="262"/>
    </location>
</feature>
<dbReference type="Gene3D" id="3.40.30.10">
    <property type="entry name" value="Glutaredoxin"/>
    <property type="match status" value="1"/>
</dbReference>
<evidence type="ECO:0000256" key="2">
    <source>
        <dbReference type="ARBA" id="ARBA00022553"/>
    </source>
</evidence>
<comment type="caution">
    <text evidence="5">The sequence shown here is derived from an EMBL/GenBank/DDBJ whole genome shotgun (WGS) entry which is preliminary data.</text>
</comment>
<reference evidence="5 6" key="1">
    <citation type="submission" date="2020-08" db="EMBL/GenBank/DDBJ databases">
        <authorList>
            <person name="Hejnol A."/>
        </authorList>
    </citation>
    <scope>NUCLEOTIDE SEQUENCE [LARGE SCALE GENOMIC DNA]</scope>
</reference>
<dbReference type="PANTHER" id="PTHR46052">
    <property type="entry name" value="PHOSDUCIN-LIKE PROTEIN"/>
    <property type="match status" value="1"/>
</dbReference>
<protein>
    <submittedName>
        <fullName evidence="5">DgyrCDS11878</fullName>
    </submittedName>
</protein>
<dbReference type="CDD" id="cd02987">
    <property type="entry name" value="Phd_like_Phd"/>
    <property type="match status" value="1"/>
</dbReference>
<comment type="similarity">
    <text evidence="1">Belongs to the phosducin family.</text>
</comment>
<name>A0A7I8W4R8_9ANNE</name>
<dbReference type="InterPro" id="IPR036249">
    <property type="entry name" value="Thioredoxin-like_sf"/>
</dbReference>
<evidence type="ECO:0000256" key="1">
    <source>
        <dbReference type="ARBA" id="ARBA00009686"/>
    </source>
</evidence>
<dbReference type="Proteomes" id="UP000549394">
    <property type="component" value="Unassembled WGS sequence"/>
</dbReference>
<dbReference type="Gene3D" id="1.10.168.10">
    <property type="entry name" value="Phosducin, domain 2"/>
    <property type="match status" value="1"/>
</dbReference>